<sequence>MHPTALTILIMLLAILICFTMSSWFMPIGGILLILQFGAASCAILYSRSNGLLAALIGAVSFNFLFTQPQFSIRMENIEDIINMATFVVVAFVTSEFTTFYQKQQKALRVAQMQADILRSVSHDLRTPLASIIGSMETLHEYSTNLEESEKTGLISGALQESKRLHAYIENILHATKIQNDLLIAARTPTDIERIFSDLESRFNTSRLEIFVLVSSPTIIASEPLLQQAIYNVVDNALKFSQDKVLIHVSDTEENLKITVKDNGCGLPNNDTEAPFQLFSSSRKGDIGKGGIGLGLNVARGIISAHKGTIQLRNTNPGCKVIIMLPTINEPAS</sequence>
<keyword evidence="9" id="KW-0067">ATP-binding</keyword>
<dbReference type="EC" id="2.7.13.3" evidence="3"/>
<dbReference type="Pfam" id="PF02518">
    <property type="entry name" value="HATPase_c"/>
    <property type="match status" value="1"/>
</dbReference>
<dbReference type="SUPFAM" id="SSF47384">
    <property type="entry name" value="Homodimeric domain of signal transducing histidine kinase"/>
    <property type="match status" value="1"/>
</dbReference>
<gene>
    <name evidence="15" type="ORF">GCHA_4697</name>
</gene>
<keyword evidence="12 13" id="KW-0472">Membrane</keyword>
<evidence type="ECO:0000256" key="3">
    <source>
        <dbReference type="ARBA" id="ARBA00012438"/>
    </source>
</evidence>
<dbReference type="InterPro" id="IPR005467">
    <property type="entry name" value="His_kinase_dom"/>
</dbReference>
<keyword evidence="5" id="KW-0808">Transferase</keyword>
<evidence type="ECO:0000256" key="13">
    <source>
        <dbReference type="SAM" id="Phobius"/>
    </source>
</evidence>
<dbReference type="InterPro" id="IPR004358">
    <property type="entry name" value="Sig_transdc_His_kin-like_C"/>
</dbReference>
<dbReference type="SUPFAM" id="SSF55874">
    <property type="entry name" value="ATPase domain of HSP90 chaperone/DNA topoisomerase II/histidine kinase"/>
    <property type="match status" value="1"/>
</dbReference>
<dbReference type="PROSITE" id="PS50109">
    <property type="entry name" value="HIS_KIN"/>
    <property type="match status" value="1"/>
</dbReference>
<dbReference type="InterPro" id="IPR025201">
    <property type="entry name" value="KdpD_TM"/>
</dbReference>
<name>A0AAV3V7R6_9ALTE</name>
<feature type="transmembrane region" description="Helical" evidence="13">
    <location>
        <begin position="6"/>
        <end position="39"/>
    </location>
</feature>
<dbReference type="SMART" id="SM00388">
    <property type="entry name" value="HisKA"/>
    <property type="match status" value="1"/>
</dbReference>
<dbReference type="SMART" id="SM00387">
    <property type="entry name" value="HATPase_c"/>
    <property type="match status" value="1"/>
</dbReference>
<reference evidence="15 16" key="1">
    <citation type="journal article" date="2017" name="Antonie Van Leeuwenhoek">
        <title>Rhizobium rhizosphaerae sp. nov., a novel species isolated from rice rhizosphere.</title>
        <authorList>
            <person name="Zhao J.J."/>
            <person name="Zhang J."/>
            <person name="Zhang R.J."/>
            <person name="Zhang C.W."/>
            <person name="Yin H.Q."/>
            <person name="Zhang X.X."/>
        </authorList>
    </citation>
    <scope>NUCLEOTIDE SEQUENCE [LARGE SCALE GENOMIC DNA]</scope>
    <source>
        <strain evidence="15 16">S18K6</strain>
    </source>
</reference>
<keyword evidence="10 13" id="KW-1133">Transmembrane helix</keyword>
<dbReference type="GO" id="GO:0005886">
    <property type="term" value="C:plasma membrane"/>
    <property type="evidence" value="ECO:0007669"/>
    <property type="project" value="TreeGrafter"/>
</dbReference>
<dbReference type="Proteomes" id="UP000006320">
    <property type="component" value="Unassembled WGS sequence"/>
</dbReference>
<keyword evidence="8 15" id="KW-0418">Kinase</keyword>
<dbReference type="PANTHER" id="PTHR45569:SF1">
    <property type="entry name" value="SENSOR PROTEIN KDPD"/>
    <property type="match status" value="1"/>
</dbReference>
<feature type="domain" description="Histidine kinase" evidence="14">
    <location>
        <begin position="120"/>
        <end position="329"/>
    </location>
</feature>
<evidence type="ECO:0000256" key="12">
    <source>
        <dbReference type="ARBA" id="ARBA00023136"/>
    </source>
</evidence>
<evidence type="ECO:0000313" key="15">
    <source>
        <dbReference type="EMBL" id="GAC12614.1"/>
    </source>
</evidence>
<dbReference type="InterPro" id="IPR003594">
    <property type="entry name" value="HATPase_dom"/>
</dbReference>
<dbReference type="PRINTS" id="PR00344">
    <property type="entry name" value="BCTRLSENSOR"/>
</dbReference>
<evidence type="ECO:0000256" key="2">
    <source>
        <dbReference type="ARBA" id="ARBA00004141"/>
    </source>
</evidence>
<dbReference type="Gene3D" id="1.20.120.620">
    <property type="entry name" value="Backbone structure of the membrane domain of e. Coli histidine kinase receptor kdpd"/>
    <property type="match status" value="1"/>
</dbReference>
<proteinExistence type="predicted"/>
<dbReference type="PANTHER" id="PTHR45569">
    <property type="entry name" value="SENSOR PROTEIN KDPD"/>
    <property type="match status" value="1"/>
</dbReference>
<dbReference type="EMBL" id="BAEM01000063">
    <property type="protein sequence ID" value="GAC12614.1"/>
    <property type="molecule type" value="Genomic_DNA"/>
</dbReference>
<dbReference type="Gene3D" id="3.30.565.10">
    <property type="entry name" value="Histidine kinase-like ATPase, C-terminal domain"/>
    <property type="match status" value="1"/>
</dbReference>
<organism evidence="15 16">
    <name type="scientific">Paraglaciecola chathamensis S18K6</name>
    <dbReference type="NCBI Taxonomy" id="1127672"/>
    <lineage>
        <taxon>Bacteria</taxon>
        <taxon>Pseudomonadati</taxon>
        <taxon>Pseudomonadota</taxon>
        <taxon>Gammaproteobacteria</taxon>
        <taxon>Alteromonadales</taxon>
        <taxon>Alteromonadaceae</taxon>
        <taxon>Paraglaciecola</taxon>
    </lineage>
</organism>
<dbReference type="RefSeq" id="WP_007992327.1">
    <property type="nucleotide sequence ID" value="NZ_BAEM01000063.1"/>
</dbReference>
<accession>A0AAV3V7R6</accession>
<evidence type="ECO:0000256" key="5">
    <source>
        <dbReference type="ARBA" id="ARBA00022679"/>
    </source>
</evidence>
<evidence type="ECO:0000256" key="1">
    <source>
        <dbReference type="ARBA" id="ARBA00000085"/>
    </source>
</evidence>
<dbReference type="GO" id="GO:0005524">
    <property type="term" value="F:ATP binding"/>
    <property type="evidence" value="ECO:0007669"/>
    <property type="project" value="UniProtKB-KW"/>
</dbReference>
<feature type="transmembrane region" description="Helical" evidence="13">
    <location>
        <begin position="51"/>
        <end position="69"/>
    </location>
</feature>
<evidence type="ECO:0000256" key="4">
    <source>
        <dbReference type="ARBA" id="ARBA00022553"/>
    </source>
</evidence>
<evidence type="ECO:0000256" key="8">
    <source>
        <dbReference type="ARBA" id="ARBA00022777"/>
    </source>
</evidence>
<evidence type="ECO:0000313" key="16">
    <source>
        <dbReference type="Proteomes" id="UP000006320"/>
    </source>
</evidence>
<dbReference type="Gene3D" id="1.10.287.130">
    <property type="match status" value="1"/>
</dbReference>
<dbReference type="InterPro" id="IPR003661">
    <property type="entry name" value="HisK_dim/P_dom"/>
</dbReference>
<evidence type="ECO:0000256" key="6">
    <source>
        <dbReference type="ARBA" id="ARBA00022692"/>
    </source>
</evidence>
<protein>
    <recommendedName>
        <fullName evidence="3">histidine kinase</fullName>
        <ecNumber evidence="3">2.7.13.3</ecNumber>
    </recommendedName>
</protein>
<dbReference type="Pfam" id="PF13493">
    <property type="entry name" value="DUF4118"/>
    <property type="match status" value="1"/>
</dbReference>
<comment type="caution">
    <text evidence="15">The sequence shown here is derived from an EMBL/GenBank/DDBJ whole genome shotgun (WGS) entry which is preliminary data.</text>
</comment>
<keyword evidence="11" id="KW-0902">Two-component regulatory system</keyword>
<keyword evidence="7" id="KW-0547">Nucleotide-binding</keyword>
<dbReference type="CDD" id="cd00082">
    <property type="entry name" value="HisKA"/>
    <property type="match status" value="1"/>
</dbReference>
<evidence type="ECO:0000256" key="11">
    <source>
        <dbReference type="ARBA" id="ARBA00023012"/>
    </source>
</evidence>
<evidence type="ECO:0000256" key="10">
    <source>
        <dbReference type="ARBA" id="ARBA00022989"/>
    </source>
</evidence>
<feature type="transmembrane region" description="Helical" evidence="13">
    <location>
        <begin position="81"/>
        <end position="101"/>
    </location>
</feature>
<dbReference type="GO" id="GO:0000155">
    <property type="term" value="F:phosphorelay sensor kinase activity"/>
    <property type="evidence" value="ECO:0007669"/>
    <property type="project" value="InterPro"/>
</dbReference>
<evidence type="ECO:0000256" key="7">
    <source>
        <dbReference type="ARBA" id="ARBA00022741"/>
    </source>
</evidence>
<keyword evidence="6 13" id="KW-0812">Transmembrane</keyword>
<dbReference type="InterPro" id="IPR052023">
    <property type="entry name" value="Histidine_kinase_KdpD"/>
</dbReference>
<keyword evidence="4" id="KW-0597">Phosphoprotein</keyword>
<comment type="subcellular location">
    <subcellularLocation>
        <location evidence="2">Membrane</location>
        <topology evidence="2">Multi-pass membrane protein</topology>
    </subcellularLocation>
</comment>
<evidence type="ECO:0000256" key="9">
    <source>
        <dbReference type="ARBA" id="ARBA00022840"/>
    </source>
</evidence>
<dbReference type="Pfam" id="PF00512">
    <property type="entry name" value="HisKA"/>
    <property type="match status" value="1"/>
</dbReference>
<comment type="catalytic activity">
    <reaction evidence="1">
        <text>ATP + protein L-histidine = ADP + protein N-phospho-L-histidine.</text>
        <dbReference type="EC" id="2.7.13.3"/>
    </reaction>
</comment>
<dbReference type="InterPro" id="IPR036890">
    <property type="entry name" value="HATPase_C_sf"/>
</dbReference>
<dbReference type="InterPro" id="IPR038318">
    <property type="entry name" value="KdpD_sf"/>
</dbReference>
<dbReference type="InterPro" id="IPR036097">
    <property type="entry name" value="HisK_dim/P_sf"/>
</dbReference>
<dbReference type="AlphaFoldDB" id="A0AAV3V7R6"/>
<evidence type="ECO:0000259" key="14">
    <source>
        <dbReference type="PROSITE" id="PS50109"/>
    </source>
</evidence>